<protein>
    <recommendedName>
        <fullName evidence="3">glucan endo-1,3-beta-D-glucosidase</fullName>
        <ecNumber evidence="3">3.2.1.39</ecNumber>
    </recommendedName>
</protein>
<dbReference type="PROSITE" id="PS52008">
    <property type="entry name" value="GH81"/>
    <property type="match status" value="1"/>
</dbReference>
<evidence type="ECO:0000256" key="6">
    <source>
        <dbReference type="ARBA" id="ARBA00023295"/>
    </source>
</evidence>
<dbReference type="Gene3D" id="1.20.5.420">
    <property type="entry name" value="Immunoglobulin FC, subunit C"/>
    <property type="match status" value="1"/>
</dbReference>
<feature type="compositionally biased region" description="Basic and acidic residues" evidence="9">
    <location>
        <begin position="16"/>
        <end position="30"/>
    </location>
</feature>
<comment type="catalytic activity">
    <reaction evidence="1">
        <text>Hydrolysis of (1-&gt;3)-beta-D-glucosidic linkages in (1-&gt;3)-beta-D-glucans.</text>
        <dbReference type="EC" id="3.2.1.39"/>
    </reaction>
</comment>
<dbReference type="Gene3D" id="1.10.287.1170">
    <property type="entry name" value="glycoside hydrolase family 81 endo-[beta] glucanase"/>
    <property type="match status" value="1"/>
</dbReference>
<dbReference type="InterPro" id="IPR005200">
    <property type="entry name" value="Endo-beta-glucanase"/>
</dbReference>
<evidence type="ECO:0000256" key="9">
    <source>
        <dbReference type="SAM" id="MobiDB-lite"/>
    </source>
</evidence>
<gene>
    <name evidence="12" type="ORF">BDV96DRAFT_623901</name>
</gene>
<keyword evidence="4" id="KW-0378">Hydrolase</keyword>
<organism evidence="12 13">
    <name type="scientific">Lophiotrema nucula</name>
    <dbReference type="NCBI Taxonomy" id="690887"/>
    <lineage>
        <taxon>Eukaryota</taxon>
        <taxon>Fungi</taxon>
        <taxon>Dikarya</taxon>
        <taxon>Ascomycota</taxon>
        <taxon>Pezizomycotina</taxon>
        <taxon>Dothideomycetes</taxon>
        <taxon>Pleosporomycetidae</taxon>
        <taxon>Pleosporales</taxon>
        <taxon>Lophiotremataceae</taxon>
        <taxon>Lophiotrema</taxon>
    </lineage>
</organism>
<dbReference type="PANTHER" id="PTHR31983">
    <property type="entry name" value="ENDO-1,3(4)-BETA-GLUCANASE 1"/>
    <property type="match status" value="1"/>
</dbReference>
<sequence>MGQSQSKRSSSSAPKEPAKKSERDSWRESWKGTLNPFGWTNAPASAEPTNNIFTPIDSDNILPQFPINLQHPLPRTSIEDDKDATIETNKFYANAFLNNQDQPIWTHPYHIWWGKGAGKAGTETYPTWGMNIANIEEGDLQYGPGDPAEYYFSPKRASLALSARELNQETTLTSDTIRPFSANLNLNARSGAEEPTITFPVVQGMSFVTGGYRNATPSIICGGQNGFQSISGPIPVGKSVKYRIADGDGRNWVVYINPVASIDYDAGHFSRIDDHTFVGPPGFKGTIQVAKNPLGKEGEDMYDKATGAFVCEATLTAETEGMNGSYSLTYTKIGNSPLMMFILPHHLQSLSPDLRSSVTKLQLRTTTKGTATAVWAERLTFVENNLPASMGLSPWTPAIGATRVRYPPSVVDFVKQVAEQDVKRAMQDAIPQDSMYFAGKALAKFATIIWVLKDVAQSDMVGDALAKLEMELDRYVQNVQQFPLYYDNTWKGLVSRAGFTDPGADFGNTYYNDHHFHYGYFVYTAATVSTLDPDWLKKGTNKAWVQTLVKDYSESDYKGRDYPFQRSFDWYMGHSWAKGLFESGDGKDEESTSEDGFASFAIKLWGKVIGDANMEKRGNLMLAVQARSFNNYFYLTSDNTNHPPRFRANKITGILFENKVDHSTYFGRDPWLISGIHMLPISPPSSFLRSKRFVAEEWNTFFSNDRAKAVPGGWRGILYANLAITDSKTAWDFFANGVDGKWDDSWIDSGASRSWYLVWCAALGGAPAR</sequence>
<reference evidence="12" key="1">
    <citation type="journal article" date="2020" name="Stud. Mycol.">
        <title>101 Dothideomycetes genomes: a test case for predicting lifestyles and emergence of pathogens.</title>
        <authorList>
            <person name="Haridas S."/>
            <person name="Albert R."/>
            <person name="Binder M."/>
            <person name="Bloem J."/>
            <person name="Labutti K."/>
            <person name="Salamov A."/>
            <person name="Andreopoulos B."/>
            <person name="Baker S."/>
            <person name="Barry K."/>
            <person name="Bills G."/>
            <person name="Bluhm B."/>
            <person name="Cannon C."/>
            <person name="Castanera R."/>
            <person name="Culley D."/>
            <person name="Daum C."/>
            <person name="Ezra D."/>
            <person name="Gonzalez J."/>
            <person name="Henrissat B."/>
            <person name="Kuo A."/>
            <person name="Liang C."/>
            <person name="Lipzen A."/>
            <person name="Lutzoni F."/>
            <person name="Magnuson J."/>
            <person name="Mondo S."/>
            <person name="Nolan M."/>
            <person name="Ohm R."/>
            <person name="Pangilinan J."/>
            <person name="Park H.-J."/>
            <person name="Ramirez L."/>
            <person name="Alfaro M."/>
            <person name="Sun H."/>
            <person name="Tritt A."/>
            <person name="Yoshinaga Y."/>
            <person name="Zwiers L.-H."/>
            <person name="Turgeon B."/>
            <person name="Goodwin S."/>
            <person name="Spatafora J."/>
            <person name="Crous P."/>
            <person name="Grigoriev I."/>
        </authorList>
    </citation>
    <scope>NUCLEOTIDE SEQUENCE</scope>
    <source>
        <strain evidence="12">CBS 627.86</strain>
    </source>
</reference>
<name>A0A6A5YU63_9PLEO</name>
<dbReference type="Gene3D" id="2.70.98.30">
    <property type="entry name" value="Golgi alpha-mannosidase II, domain 4"/>
    <property type="match status" value="1"/>
</dbReference>
<keyword evidence="7" id="KW-0961">Cell wall biogenesis/degradation</keyword>
<feature type="compositionally biased region" description="Low complexity" evidence="9">
    <location>
        <begin position="1"/>
        <end position="15"/>
    </location>
</feature>
<evidence type="ECO:0000256" key="2">
    <source>
        <dbReference type="ARBA" id="ARBA00010730"/>
    </source>
</evidence>
<keyword evidence="13" id="KW-1185">Reference proteome</keyword>
<dbReference type="EC" id="3.2.1.39" evidence="3"/>
<dbReference type="GO" id="GO:0042973">
    <property type="term" value="F:glucan endo-1,3-beta-D-glucosidase activity"/>
    <property type="evidence" value="ECO:0007669"/>
    <property type="project" value="UniProtKB-EC"/>
</dbReference>
<evidence type="ECO:0000259" key="11">
    <source>
        <dbReference type="Pfam" id="PF17652"/>
    </source>
</evidence>
<keyword evidence="8" id="KW-0624">Polysaccharide degradation</keyword>
<dbReference type="EMBL" id="ML977337">
    <property type="protein sequence ID" value="KAF2110570.1"/>
    <property type="molecule type" value="Genomic_DNA"/>
</dbReference>
<evidence type="ECO:0000256" key="3">
    <source>
        <dbReference type="ARBA" id="ARBA00012780"/>
    </source>
</evidence>
<evidence type="ECO:0000256" key="1">
    <source>
        <dbReference type="ARBA" id="ARBA00000382"/>
    </source>
</evidence>
<dbReference type="InterPro" id="IPR040451">
    <property type="entry name" value="GH81_N"/>
</dbReference>
<evidence type="ECO:0000256" key="8">
    <source>
        <dbReference type="ARBA" id="ARBA00023326"/>
    </source>
</evidence>
<dbReference type="Proteomes" id="UP000799770">
    <property type="component" value="Unassembled WGS sequence"/>
</dbReference>
<accession>A0A6A5YU63</accession>
<evidence type="ECO:0000256" key="5">
    <source>
        <dbReference type="ARBA" id="ARBA00023277"/>
    </source>
</evidence>
<dbReference type="GO" id="GO:0000272">
    <property type="term" value="P:polysaccharide catabolic process"/>
    <property type="evidence" value="ECO:0007669"/>
    <property type="project" value="UniProtKB-KW"/>
</dbReference>
<dbReference type="Pfam" id="PF17652">
    <property type="entry name" value="Glyco_hydro81C"/>
    <property type="match status" value="1"/>
</dbReference>
<feature type="domain" description="Glycosyl hydrolase family 81 C-terminal" evidence="11">
    <location>
        <begin position="409"/>
        <end position="757"/>
    </location>
</feature>
<proteinExistence type="inferred from homology"/>
<evidence type="ECO:0000256" key="7">
    <source>
        <dbReference type="ARBA" id="ARBA00023316"/>
    </source>
</evidence>
<dbReference type="Pfam" id="PF03639">
    <property type="entry name" value="Glyco_hydro_81"/>
    <property type="match status" value="1"/>
</dbReference>
<feature type="domain" description="Glycosyl hydrolase family 81 N-terminal" evidence="10">
    <location>
        <begin position="71"/>
        <end position="397"/>
    </location>
</feature>
<evidence type="ECO:0000313" key="13">
    <source>
        <dbReference type="Proteomes" id="UP000799770"/>
    </source>
</evidence>
<dbReference type="OrthoDB" id="4473401at2759"/>
<keyword evidence="6" id="KW-0326">Glycosidase</keyword>
<dbReference type="GO" id="GO:0071555">
    <property type="term" value="P:cell wall organization"/>
    <property type="evidence" value="ECO:0007669"/>
    <property type="project" value="UniProtKB-KW"/>
</dbReference>
<evidence type="ECO:0000313" key="12">
    <source>
        <dbReference type="EMBL" id="KAF2110570.1"/>
    </source>
</evidence>
<dbReference type="PANTHER" id="PTHR31983:SF0">
    <property type="entry name" value="GLUCAN ENDO-1,3-BETA-D-GLUCOSIDASE 2"/>
    <property type="match status" value="1"/>
</dbReference>
<evidence type="ECO:0000259" key="10">
    <source>
        <dbReference type="Pfam" id="PF03639"/>
    </source>
</evidence>
<feature type="region of interest" description="Disordered" evidence="9">
    <location>
        <begin position="1"/>
        <end position="32"/>
    </location>
</feature>
<dbReference type="InterPro" id="IPR040720">
    <property type="entry name" value="GH81_C"/>
</dbReference>
<dbReference type="GO" id="GO:0009986">
    <property type="term" value="C:cell surface"/>
    <property type="evidence" value="ECO:0007669"/>
    <property type="project" value="TreeGrafter"/>
</dbReference>
<keyword evidence="5" id="KW-0119">Carbohydrate metabolism</keyword>
<dbReference type="AlphaFoldDB" id="A0A6A5YU63"/>
<comment type="similarity">
    <text evidence="2">Belongs to the glycosyl hydrolase 81 family.</text>
</comment>
<dbReference type="GO" id="GO:0052861">
    <property type="term" value="F:endo-1,3(4)-beta-glucanase activity"/>
    <property type="evidence" value="ECO:0007669"/>
    <property type="project" value="InterPro"/>
</dbReference>
<evidence type="ECO:0000256" key="4">
    <source>
        <dbReference type="ARBA" id="ARBA00022801"/>
    </source>
</evidence>